<name>A0AAD6ZZW7_9AGAR</name>
<dbReference type="EMBL" id="JARIHO010000021">
    <property type="protein sequence ID" value="KAJ7346179.1"/>
    <property type="molecule type" value="Genomic_DNA"/>
</dbReference>
<comment type="caution">
    <text evidence="2">The sequence shown here is derived from an EMBL/GenBank/DDBJ whole genome shotgun (WGS) entry which is preliminary data.</text>
</comment>
<evidence type="ECO:0000259" key="1">
    <source>
        <dbReference type="Pfam" id="PF20209"/>
    </source>
</evidence>
<keyword evidence="3" id="KW-1185">Reference proteome</keyword>
<dbReference type="Pfam" id="PF20209">
    <property type="entry name" value="DUF6570"/>
    <property type="match status" value="1"/>
</dbReference>
<accession>A0AAD6ZZW7</accession>
<evidence type="ECO:0000313" key="3">
    <source>
        <dbReference type="Proteomes" id="UP001218218"/>
    </source>
</evidence>
<proteinExistence type="predicted"/>
<dbReference type="InterPro" id="IPR046700">
    <property type="entry name" value="DUF6570"/>
</dbReference>
<evidence type="ECO:0000313" key="2">
    <source>
        <dbReference type="EMBL" id="KAJ7346179.1"/>
    </source>
</evidence>
<gene>
    <name evidence="2" type="ORF">DFH08DRAFT_701602</name>
</gene>
<reference evidence="2" key="1">
    <citation type="submission" date="2023-03" db="EMBL/GenBank/DDBJ databases">
        <title>Massive genome expansion in bonnet fungi (Mycena s.s.) driven by repeated elements and novel gene families across ecological guilds.</title>
        <authorList>
            <consortium name="Lawrence Berkeley National Laboratory"/>
            <person name="Harder C.B."/>
            <person name="Miyauchi S."/>
            <person name="Viragh M."/>
            <person name="Kuo A."/>
            <person name="Thoen E."/>
            <person name="Andreopoulos B."/>
            <person name="Lu D."/>
            <person name="Skrede I."/>
            <person name="Drula E."/>
            <person name="Henrissat B."/>
            <person name="Morin E."/>
            <person name="Kohler A."/>
            <person name="Barry K."/>
            <person name="LaButti K."/>
            <person name="Morin E."/>
            <person name="Salamov A."/>
            <person name="Lipzen A."/>
            <person name="Mereny Z."/>
            <person name="Hegedus B."/>
            <person name="Baldrian P."/>
            <person name="Stursova M."/>
            <person name="Weitz H."/>
            <person name="Taylor A."/>
            <person name="Grigoriev I.V."/>
            <person name="Nagy L.G."/>
            <person name="Martin F."/>
            <person name="Kauserud H."/>
        </authorList>
    </citation>
    <scope>NUCLEOTIDE SEQUENCE</scope>
    <source>
        <strain evidence="2">CBHHK002</strain>
    </source>
</reference>
<dbReference type="AlphaFoldDB" id="A0AAD6ZZW7"/>
<organism evidence="2 3">
    <name type="scientific">Mycena albidolilacea</name>
    <dbReference type="NCBI Taxonomy" id="1033008"/>
    <lineage>
        <taxon>Eukaryota</taxon>
        <taxon>Fungi</taxon>
        <taxon>Dikarya</taxon>
        <taxon>Basidiomycota</taxon>
        <taxon>Agaricomycotina</taxon>
        <taxon>Agaricomycetes</taxon>
        <taxon>Agaricomycetidae</taxon>
        <taxon>Agaricales</taxon>
        <taxon>Marasmiineae</taxon>
        <taxon>Mycenaceae</taxon>
        <taxon>Mycena</taxon>
    </lineage>
</organism>
<protein>
    <recommendedName>
        <fullName evidence="1">DUF6570 domain-containing protein</fullName>
    </recommendedName>
</protein>
<dbReference type="Proteomes" id="UP001218218">
    <property type="component" value="Unassembled WGS sequence"/>
</dbReference>
<sequence>MQTCNSCNERWFDLDVKDGKCDKCRKKLKFHASNQMDPGPAANLPNLTQIEEMIISPVHALVSLYQVRGGQFKYSGHCCNFARDTAVFHHNKLLLLPEECDVIIMRRTGLNPATDEEVYQDFRVRRLVVEQWLKYLEAHHPTFRSRRVTIDWERLSQLPLDSSVHGHLRTVETQNLSEPNQDIGPPQEGLNPGDEAPLFTRGFVPNVSTRQTEIEQLHAAAFHNETPIIITMPLVHGTPLNEHAGHTIAIDAFPSLFPTGKADYNALRDIEVSMIEWAAHLMRFKDGRFAQHPRFCYWGLNTILRHDAKKASKWYTTTHREDKELSGC</sequence>
<feature type="domain" description="DUF6570" evidence="1">
    <location>
        <begin position="26"/>
        <end position="155"/>
    </location>
</feature>